<evidence type="ECO:0000313" key="2">
    <source>
        <dbReference type="WBParaSite" id="TCNE_0000435701-mRNA-1"/>
    </source>
</evidence>
<dbReference type="InterPro" id="IPR043129">
    <property type="entry name" value="ATPase_NBD"/>
</dbReference>
<dbReference type="SUPFAM" id="SSF53067">
    <property type="entry name" value="Actin-like ATPase domain"/>
    <property type="match status" value="1"/>
</dbReference>
<dbReference type="Gene3D" id="3.30.420.40">
    <property type="match status" value="1"/>
</dbReference>
<dbReference type="WBParaSite" id="TCNE_0000435701-mRNA-1">
    <property type="protein sequence ID" value="TCNE_0000435701-mRNA-1"/>
    <property type="gene ID" value="TCNE_0000435701"/>
</dbReference>
<evidence type="ECO:0000313" key="1">
    <source>
        <dbReference type="Proteomes" id="UP000050794"/>
    </source>
</evidence>
<dbReference type="AlphaFoldDB" id="A0A183U787"/>
<protein>
    <submittedName>
        <fullName evidence="2">Ppx-GppA domain-containing protein</fullName>
    </submittedName>
</protein>
<accession>A0A183U787</accession>
<dbReference type="Pfam" id="PF00022">
    <property type="entry name" value="Actin"/>
    <property type="match status" value="1"/>
</dbReference>
<keyword evidence="1" id="KW-1185">Reference proteome</keyword>
<dbReference type="InterPro" id="IPR004000">
    <property type="entry name" value="Actin"/>
</dbReference>
<sequence length="117" mass="13376">LVFDAGSHTFRVGFAGEEFPKGDIPSQVGVQEILDQVDSTVDQDAQKAAKKRKFFIGNEHLGVPRANTEIETFIKDGLSWSFFHSRYISAPNYLFVRGFKNDWKFSRELLMDFIGLR</sequence>
<organism evidence="1 2">
    <name type="scientific">Toxocara canis</name>
    <name type="common">Canine roundworm</name>
    <dbReference type="NCBI Taxonomy" id="6265"/>
    <lineage>
        <taxon>Eukaryota</taxon>
        <taxon>Metazoa</taxon>
        <taxon>Ecdysozoa</taxon>
        <taxon>Nematoda</taxon>
        <taxon>Chromadorea</taxon>
        <taxon>Rhabditida</taxon>
        <taxon>Spirurina</taxon>
        <taxon>Ascaridomorpha</taxon>
        <taxon>Ascaridoidea</taxon>
        <taxon>Toxocaridae</taxon>
        <taxon>Toxocara</taxon>
    </lineage>
</organism>
<reference evidence="2" key="1">
    <citation type="submission" date="2016-06" db="UniProtKB">
        <authorList>
            <consortium name="WormBaseParasite"/>
        </authorList>
    </citation>
    <scope>IDENTIFICATION</scope>
</reference>
<dbReference type="Proteomes" id="UP000050794">
    <property type="component" value="Unassembled WGS sequence"/>
</dbReference>
<name>A0A183U787_TOXCA</name>
<proteinExistence type="predicted"/>